<reference evidence="1 2" key="1">
    <citation type="submission" date="2020-08" db="EMBL/GenBank/DDBJ databases">
        <title>A Genomic Blueprint of the Chicken Gut Microbiome.</title>
        <authorList>
            <person name="Gilroy R."/>
            <person name="Ravi A."/>
            <person name="Getino M."/>
            <person name="Pursley I."/>
            <person name="Horton D.L."/>
            <person name="Alikhan N.-F."/>
            <person name="Baker D."/>
            <person name="Gharbi K."/>
            <person name="Hall N."/>
            <person name="Watson M."/>
            <person name="Adriaenssens E.M."/>
            <person name="Foster-Nyarko E."/>
            <person name="Jarju S."/>
            <person name="Secka A."/>
            <person name="Antonio M."/>
            <person name="Oren A."/>
            <person name="Chaudhuri R."/>
            <person name="La Ragione R.M."/>
            <person name="Hildebrand F."/>
            <person name="Pallen M.J."/>
        </authorList>
    </citation>
    <scope>NUCLEOTIDE SEQUENCE [LARGE SCALE GENOMIC DNA]</scope>
    <source>
        <strain evidence="1 2">Sa2CUA2</strain>
    </source>
</reference>
<keyword evidence="2" id="KW-1185">Reference proteome</keyword>
<accession>A0ABR8TMS4</accession>
<dbReference type="InterPro" id="IPR029069">
    <property type="entry name" value="HotDog_dom_sf"/>
</dbReference>
<dbReference type="PANTHER" id="PTHR31793">
    <property type="entry name" value="4-HYDROXYBENZOYL-COA THIOESTERASE FAMILY MEMBER"/>
    <property type="match status" value="1"/>
</dbReference>
<sequence>MLRQPASTLLHSARIPVRWGDMDSYGHVNNTCYIQYLEEARIAWFAQIGLDIDRGSQGPVVLQVQHTYLKPVVHPATVVIELYAGQLGRSSAVLEHRLTTLEDPSAVYGEGFCKLVWIDHAENRAVPLPERLRALMNPSA</sequence>
<evidence type="ECO:0000313" key="2">
    <source>
        <dbReference type="Proteomes" id="UP000611945"/>
    </source>
</evidence>
<dbReference type="Proteomes" id="UP000611945">
    <property type="component" value="Unassembled WGS sequence"/>
</dbReference>
<dbReference type="InterPro" id="IPR050563">
    <property type="entry name" value="4-hydroxybenzoyl-CoA_TE"/>
</dbReference>
<protein>
    <submittedName>
        <fullName evidence="1">Acyl-CoA thioesterase</fullName>
    </submittedName>
</protein>
<evidence type="ECO:0000313" key="1">
    <source>
        <dbReference type="EMBL" id="MBD7977061.1"/>
    </source>
</evidence>
<dbReference type="Gene3D" id="3.10.129.10">
    <property type="entry name" value="Hotdog Thioesterase"/>
    <property type="match status" value="1"/>
</dbReference>
<proteinExistence type="predicted"/>
<name>A0ABR8TMS4_9PSED</name>
<dbReference type="EMBL" id="JACSQG010000003">
    <property type="protein sequence ID" value="MBD7977061.1"/>
    <property type="molecule type" value="Genomic_DNA"/>
</dbReference>
<comment type="caution">
    <text evidence="1">The sequence shown here is derived from an EMBL/GenBank/DDBJ whole genome shotgun (WGS) entry which is preliminary data.</text>
</comment>
<gene>
    <name evidence="1" type="ORF">H9642_07630</name>
</gene>
<organism evidence="1 2">
    <name type="scientific">Serpens gallinarum</name>
    <dbReference type="NCBI Taxonomy" id="2763075"/>
    <lineage>
        <taxon>Bacteria</taxon>
        <taxon>Pseudomonadati</taxon>
        <taxon>Pseudomonadota</taxon>
        <taxon>Gammaproteobacteria</taxon>
        <taxon>Pseudomonadales</taxon>
        <taxon>Pseudomonadaceae</taxon>
        <taxon>Pseudomonas</taxon>
    </lineage>
</organism>
<dbReference type="RefSeq" id="WP_251835843.1">
    <property type="nucleotide sequence ID" value="NZ_JACSQG010000003.1"/>
</dbReference>
<dbReference type="CDD" id="cd00586">
    <property type="entry name" value="4HBT"/>
    <property type="match status" value="1"/>
</dbReference>
<dbReference type="Pfam" id="PF13279">
    <property type="entry name" value="4HBT_2"/>
    <property type="match status" value="1"/>
</dbReference>
<dbReference type="PANTHER" id="PTHR31793:SF24">
    <property type="entry name" value="LONG-CHAIN ACYL-COA THIOESTERASE FADM"/>
    <property type="match status" value="1"/>
</dbReference>
<dbReference type="SUPFAM" id="SSF54637">
    <property type="entry name" value="Thioesterase/thiol ester dehydrase-isomerase"/>
    <property type="match status" value="1"/>
</dbReference>